<comment type="caution">
    <text evidence="1">The sequence shown here is derived from an EMBL/GenBank/DDBJ whole genome shotgun (WGS) entry which is preliminary data.</text>
</comment>
<dbReference type="GO" id="GO:0016853">
    <property type="term" value="F:isomerase activity"/>
    <property type="evidence" value="ECO:0007669"/>
    <property type="project" value="UniProtKB-KW"/>
</dbReference>
<dbReference type="EMBL" id="VIVL01000015">
    <property type="protein sequence ID" value="TWD75908.1"/>
    <property type="molecule type" value="Genomic_DNA"/>
</dbReference>
<sequence length="253" mass="27205">MLQTRIGYELTQDDTEARRLALIVLRTDRTIEGEVRSSLPTSQPVSLYHSRIFNDFEITAATLEAMSDLLQPTAALIPAEFKPHVVGYGCTSATMLLGEERVASIIRQAHPGVQVTEPVTACIAACRSLGMKKIKLVTPYESTVNRKIVDGLRARGLDVDSVVSFEEPDDLKVGAISTNSVVEAAVHAGGGVKSDVDGVFISCTTLPSFGAIPIIERLTGKPATSSNHALAWHMQKLAGIKNFQGSLGRLYAD</sequence>
<organism evidence="1 2">
    <name type="scientific">Variovorax beijingensis</name>
    <dbReference type="NCBI Taxonomy" id="2496117"/>
    <lineage>
        <taxon>Bacteria</taxon>
        <taxon>Pseudomonadati</taxon>
        <taxon>Pseudomonadota</taxon>
        <taxon>Betaproteobacteria</taxon>
        <taxon>Burkholderiales</taxon>
        <taxon>Comamonadaceae</taxon>
        <taxon>Variovorax</taxon>
    </lineage>
</organism>
<accession>A0A561BAV1</accession>
<dbReference type="Gene3D" id="3.40.50.12500">
    <property type="match status" value="1"/>
</dbReference>
<protein>
    <submittedName>
        <fullName evidence="1">Maleate isomerase</fullName>
    </submittedName>
</protein>
<proteinExistence type="predicted"/>
<dbReference type="PANTHER" id="PTHR40267">
    <property type="entry name" value="BLR3294 PROTEIN"/>
    <property type="match status" value="1"/>
</dbReference>
<dbReference type="Pfam" id="PF17645">
    <property type="entry name" value="Amdase"/>
    <property type="match status" value="1"/>
</dbReference>
<keyword evidence="1" id="KW-0413">Isomerase</keyword>
<dbReference type="AlphaFoldDB" id="A0A561BAV1"/>
<evidence type="ECO:0000313" key="2">
    <source>
        <dbReference type="Proteomes" id="UP000319722"/>
    </source>
</evidence>
<dbReference type="Proteomes" id="UP000319722">
    <property type="component" value="Unassembled WGS sequence"/>
</dbReference>
<reference evidence="1 2" key="1">
    <citation type="submission" date="2019-06" db="EMBL/GenBank/DDBJ databases">
        <title>Sorghum-associated microbial communities from plants grown in Nebraska, USA.</title>
        <authorList>
            <person name="Schachtman D."/>
        </authorList>
    </citation>
    <scope>NUCLEOTIDE SEQUENCE [LARGE SCALE GENOMIC DNA]</scope>
    <source>
        <strain evidence="1 2">T529</strain>
    </source>
</reference>
<dbReference type="OrthoDB" id="483160at2"/>
<evidence type="ECO:0000313" key="1">
    <source>
        <dbReference type="EMBL" id="TWD75908.1"/>
    </source>
</evidence>
<dbReference type="PANTHER" id="PTHR40267:SF1">
    <property type="entry name" value="BLR3294 PROTEIN"/>
    <property type="match status" value="1"/>
</dbReference>
<dbReference type="PIRSF" id="PIRSF015736">
    <property type="entry name" value="MI"/>
    <property type="match status" value="1"/>
</dbReference>
<dbReference type="RefSeq" id="WP_145747223.1">
    <property type="nucleotide sequence ID" value="NZ_VIVL01000015.1"/>
</dbReference>
<dbReference type="InterPro" id="IPR026286">
    <property type="entry name" value="MaiA/AMDase"/>
</dbReference>
<dbReference type="InterPro" id="IPR053714">
    <property type="entry name" value="Iso_Racemase_Enz_sf"/>
</dbReference>
<name>A0A561BAV1_9BURK</name>
<gene>
    <name evidence="1" type="ORF">FB547_115121</name>
</gene>